<evidence type="ECO:0000313" key="2">
    <source>
        <dbReference type="EMBL" id="PRQ34675.1"/>
    </source>
</evidence>
<name>A0A2P6QKH2_ROSCH</name>
<proteinExistence type="predicted"/>
<dbReference type="EMBL" id="PDCK01000043">
    <property type="protein sequence ID" value="PRQ34675.1"/>
    <property type="molecule type" value="Genomic_DNA"/>
</dbReference>
<gene>
    <name evidence="2" type="ORF">RchiOBHm_Chr5g0071721</name>
</gene>
<dbReference type="AlphaFoldDB" id="A0A2P6QKH2"/>
<keyword evidence="1" id="KW-0472">Membrane</keyword>
<sequence length="88" mass="9695">MKPHRLYPQGISGGVGRSCRLSLTGGVSLTAIVGIDCRRTGLVHTTSIVDDLIGELFYVRRIVRFLLRRLFKCCSCSGLCFFIAFGVL</sequence>
<organism evidence="2 3">
    <name type="scientific">Rosa chinensis</name>
    <name type="common">China rose</name>
    <dbReference type="NCBI Taxonomy" id="74649"/>
    <lineage>
        <taxon>Eukaryota</taxon>
        <taxon>Viridiplantae</taxon>
        <taxon>Streptophyta</taxon>
        <taxon>Embryophyta</taxon>
        <taxon>Tracheophyta</taxon>
        <taxon>Spermatophyta</taxon>
        <taxon>Magnoliopsida</taxon>
        <taxon>eudicotyledons</taxon>
        <taxon>Gunneridae</taxon>
        <taxon>Pentapetalae</taxon>
        <taxon>rosids</taxon>
        <taxon>fabids</taxon>
        <taxon>Rosales</taxon>
        <taxon>Rosaceae</taxon>
        <taxon>Rosoideae</taxon>
        <taxon>Rosoideae incertae sedis</taxon>
        <taxon>Rosa</taxon>
    </lineage>
</organism>
<keyword evidence="1" id="KW-0812">Transmembrane</keyword>
<dbReference type="Gramene" id="PRQ34675">
    <property type="protein sequence ID" value="PRQ34675"/>
    <property type="gene ID" value="RchiOBHm_Chr5g0071721"/>
</dbReference>
<protein>
    <submittedName>
        <fullName evidence="2">Uncharacterized protein</fullName>
    </submittedName>
</protein>
<evidence type="ECO:0000256" key="1">
    <source>
        <dbReference type="SAM" id="Phobius"/>
    </source>
</evidence>
<evidence type="ECO:0000313" key="3">
    <source>
        <dbReference type="Proteomes" id="UP000238479"/>
    </source>
</evidence>
<keyword evidence="3" id="KW-1185">Reference proteome</keyword>
<reference evidence="2 3" key="1">
    <citation type="journal article" date="2018" name="Nat. Genet.">
        <title>The Rosa genome provides new insights in the design of modern roses.</title>
        <authorList>
            <person name="Bendahmane M."/>
        </authorList>
    </citation>
    <scope>NUCLEOTIDE SEQUENCE [LARGE SCALE GENOMIC DNA]</scope>
    <source>
        <strain evidence="3">cv. Old Blush</strain>
    </source>
</reference>
<dbReference type="Proteomes" id="UP000238479">
    <property type="component" value="Chromosome 5"/>
</dbReference>
<feature type="transmembrane region" description="Helical" evidence="1">
    <location>
        <begin position="70"/>
        <end position="87"/>
    </location>
</feature>
<accession>A0A2P6QKH2</accession>
<keyword evidence="1" id="KW-1133">Transmembrane helix</keyword>
<comment type="caution">
    <text evidence="2">The sequence shown here is derived from an EMBL/GenBank/DDBJ whole genome shotgun (WGS) entry which is preliminary data.</text>
</comment>